<sequence>MSAGLFFTYFKIWPNLEFVQVIPSILVVVWGWMIYGFDRMVDTKRMPFVLTFWAIYWAVVAVIFGVVALWWGIAMEEFFMFGYLGLALFFVVLALVNFVITFFELSAQEKAESK</sequence>
<evidence type="ECO:0000313" key="3">
    <source>
        <dbReference type="Proteomes" id="UP000177171"/>
    </source>
</evidence>
<proteinExistence type="predicted"/>
<accession>A0A1G2LTM3</accession>
<dbReference type="EMBL" id="MHQY01000013">
    <property type="protein sequence ID" value="OHA14141.1"/>
    <property type="molecule type" value="Genomic_DNA"/>
</dbReference>
<evidence type="ECO:0000313" key="2">
    <source>
        <dbReference type="EMBL" id="OHA14141.1"/>
    </source>
</evidence>
<protein>
    <submittedName>
        <fullName evidence="2">Uncharacterized protein</fullName>
    </submittedName>
</protein>
<keyword evidence="1" id="KW-0472">Membrane</keyword>
<gene>
    <name evidence="2" type="ORF">A3G49_02780</name>
</gene>
<feature type="transmembrane region" description="Helical" evidence="1">
    <location>
        <begin position="79"/>
        <end position="105"/>
    </location>
</feature>
<dbReference type="AlphaFoldDB" id="A0A1G2LTM3"/>
<keyword evidence="1" id="KW-0812">Transmembrane</keyword>
<organism evidence="2 3">
    <name type="scientific">Candidatus Sungbacteria bacterium RIFCSPLOWO2_12_FULL_41_11</name>
    <dbReference type="NCBI Taxonomy" id="1802286"/>
    <lineage>
        <taxon>Bacteria</taxon>
        <taxon>Candidatus Sungiibacteriota</taxon>
    </lineage>
</organism>
<dbReference type="Proteomes" id="UP000177171">
    <property type="component" value="Unassembled WGS sequence"/>
</dbReference>
<name>A0A1G2LTM3_9BACT</name>
<comment type="caution">
    <text evidence="2">The sequence shown here is derived from an EMBL/GenBank/DDBJ whole genome shotgun (WGS) entry which is preliminary data.</text>
</comment>
<feature type="transmembrane region" description="Helical" evidence="1">
    <location>
        <begin position="49"/>
        <end position="73"/>
    </location>
</feature>
<feature type="transmembrane region" description="Helical" evidence="1">
    <location>
        <begin position="18"/>
        <end position="37"/>
    </location>
</feature>
<keyword evidence="1" id="KW-1133">Transmembrane helix</keyword>
<evidence type="ECO:0000256" key="1">
    <source>
        <dbReference type="SAM" id="Phobius"/>
    </source>
</evidence>
<reference evidence="2 3" key="1">
    <citation type="journal article" date="2016" name="Nat. Commun.">
        <title>Thousands of microbial genomes shed light on interconnected biogeochemical processes in an aquifer system.</title>
        <authorList>
            <person name="Anantharaman K."/>
            <person name="Brown C.T."/>
            <person name="Hug L.A."/>
            <person name="Sharon I."/>
            <person name="Castelle C.J."/>
            <person name="Probst A.J."/>
            <person name="Thomas B.C."/>
            <person name="Singh A."/>
            <person name="Wilkins M.J."/>
            <person name="Karaoz U."/>
            <person name="Brodie E.L."/>
            <person name="Williams K.H."/>
            <person name="Hubbard S.S."/>
            <person name="Banfield J.F."/>
        </authorList>
    </citation>
    <scope>NUCLEOTIDE SEQUENCE [LARGE SCALE GENOMIC DNA]</scope>
</reference>